<gene>
    <name evidence="2" type="ORF">INR99_15885</name>
</gene>
<dbReference type="Gene3D" id="3.40.50.300">
    <property type="entry name" value="P-loop containing nucleotide triphosphate hydrolases"/>
    <property type="match status" value="1"/>
</dbReference>
<accession>A0A8J7G2I7</accession>
<comment type="caution">
    <text evidence="2">The sequence shown here is derived from an EMBL/GenBank/DDBJ whole genome shotgun (WGS) entry which is preliminary data.</text>
</comment>
<dbReference type="CDD" id="cd00882">
    <property type="entry name" value="Ras_like_GTPase"/>
    <property type="match status" value="1"/>
</dbReference>
<sequence length="240" mass="27331">MSQYSTYRLGDISRKLDHARFYPLDVMVTGVTGAGKSSTLNALFLREIARVGRGCEPETMGIDHYRMNERIRLWDTPGLGDGIAADLRHQKAMIDLLTRTYTHQDGVFGLIDLALVVIDGSGRDLGATYSLINDTLLPYLAADRVMVVINQADIAMKGRHWDDERRKPLPALREFLDDKALSIQKRVREATGLSIRKPIYYSAEYHYNIPAFFDFIIEHIPTKRRNLDICSQRIASGFRR</sequence>
<dbReference type="Pfam" id="PF01926">
    <property type="entry name" value="MMR_HSR1"/>
    <property type="match status" value="1"/>
</dbReference>
<dbReference type="AlphaFoldDB" id="A0A8J7G2I7"/>
<evidence type="ECO:0000259" key="1">
    <source>
        <dbReference type="Pfam" id="PF01926"/>
    </source>
</evidence>
<evidence type="ECO:0000313" key="3">
    <source>
        <dbReference type="Proteomes" id="UP000604481"/>
    </source>
</evidence>
<protein>
    <submittedName>
        <fullName evidence="2">50S ribosome-binding GTPase</fullName>
    </submittedName>
</protein>
<name>A0A8J7G2I7_9NEIS</name>
<dbReference type="GO" id="GO:0005525">
    <property type="term" value="F:GTP binding"/>
    <property type="evidence" value="ECO:0007669"/>
    <property type="project" value="InterPro"/>
</dbReference>
<keyword evidence="3" id="KW-1185">Reference proteome</keyword>
<dbReference type="InterPro" id="IPR006073">
    <property type="entry name" value="GTP-bd"/>
</dbReference>
<reference evidence="2 3" key="1">
    <citation type="submission" date="2020-10" db="EMBL/GenBank/DDBJ databases">
        <title>The genome sequence of Chitinilyticum litopenaei 4Y14.</title>
        <authorList>
            <person name="Liu Y."/>
        </authorList>
    </citation>
    <scope>NUCLEOTIDE SEQUENCE [LARGE SCALE GENOMIC DNA]</scope>
    <source>
        <strain evidence="2 3">4Y14</strain>
    </source>
</reference>
<organism evidence="2 3">
    <name type="scientific">Chitinilyticum piscinae</name>
    <dbReference type="NCBI Taxonomy" id="2866724"/>
    <lineage>
        <taxon>Bacteria</taxon>
        <taxon>Pseudomonadati</taxon>
        <taxon>Pseudomonadota</taxon>
        <taxon>Betaproteobacteria</taxon>
        <taxon>Neisseriales</taxon>
        <taxon>Chitinibacteraceae</taxon>
        <taxon>Chitinilyticum</taxon>
    </lineage>
</organism>
<dbReference type="RefSeq" id="WP_194117368.1">
    <property type="nucleotide sequence ID" value="NZ_JADFUA010000014.1"/>
</dbReference>
<proteinExistence type="predicted"/>
<dbReference type="InterPro" id="IPR027417">
    <property type="entry name" value="P-loop_NTPase"/>
</dbReference>
<dbReference type="SUPFAM" id="SSF52540">
    <property type="entry name" value="P-loop containing nucleoside triphosphate hydrolases"/>
    <property type="match status" value="1"/>
</dbReference>
<feature type="domain" description="G" evidence="1">
    <location>
        <begin position="26"/>
        <end position="150"/>
    </location>
</feature>
<dbReference type="Proteomes" id="UP000604481">
    <property type="component" value="Unassembled WGS sequence"/>
</dbReference>
<dbReference type="EMBL" id="JADFUA010000014">
    <property type="protein sequence ID" value="MBE9610820.1"/>
    <property type="molecule type" value="Genomic_DNA"/>
</dbReference>
<evidence type="ECO:0000313" key="2">
    <source>
        <dbReference type="EMBL" id="MBE9610820.1"/>
    </source>
</evidence>